<protein>
    <submittedName>
        <fullName evidence="1">Uncharacterized protein</fullName>
    </submittedName>
</protein>
<evidence type="ECO:0000313" key="2">
    <source>
        <dbReference type="Proteomes" id="UP001056384"/>
    </source>
</evidence>
<dbReference type="OrthoDB" id="10353625at2759"/>
<dbReference type="Proteomes" id="UP001056384">
    <property type="component" value="Chromosome 9"/>
</dbReference>
<reference evidence="1" key="1">
    <citation type="submission" date="2022-06" db="EMBL/GenBank/DDBJ databases">
        <title>Complete genome sequences of two strains of the flax pathogen Septoria linicola.</title>
        <authorList>
            <person name="Lapalu N."/>
            <person name="Simon A."/>
            <person name="Demenou B."/>
            <person name="Paumier D."/>
            <person name="Guillot M.-P."/>
            <person name="Gout L."/>
            <person name="Valade R."/>
        </authorList>
    </citation>
    <scope>NUCLEOTIDE SEQUENCE</scope>
    <source>
        <strain evidence="1">SE15195</strain>
    </source>
</reference>
<accession>A0A9Q9AWT6</accession>
<sequence>MSFSSKASVNSRPQSQAINGIPHVYTTLPIKEAEEVYCDPNSKQPAPDIREFRWHARYRRQTADGLIFNYPSSCTGV</sequence>
<name>A0A9Q9AWT6_9PEZI</name>
<organism evidence="1 2">
    <name type="scientific">Septoria linicola</name>
    <dbReference type="NCBI Taxonomy" id="215465"/>
    <lineage>
        <taxon>Eukaryota</taxon>
        <taxon>Fungi</taxon>
        <taxon>Dikarya</taxon>
        <taxon>Ascomycota</taxon>
        <taxon>Pezizomycotina</taxon>
        <taxon>Dothideomycetes</taxon>
        <taxon>Dothideomycetidae</taxon>
        <taxon>Mycosphaerellales</taxon>
        <taxon>Mycosphaerellaceae</taxon>
        <taxon>Septoria</taxon>
    </lineage>
</organism>
<gene>
    <name evidence="1" type="ORF">Slin15195_G102030</name>
</gene>
<proteinExistence type="predicted"/>
<keyword evidence="2" id="KW-1185">Reference proteome</keyword>
<evidence type="ECO:0000313" key="1">
    <source>
        <dbReference type="EMBL" id="USW56884.1"/>
    </source>
</evidence>
<dbReference type="AlphaFoldDB" id="A0A9Q9AWT6"/>
<dbReference type="EMBL" id="CP099426">
    <property type="protein sequence ID" value="USW56884.1"/>
    <property type="molecule type" value="Genomic_DNA"/>
</dbReference>